<keyword evidence="9" id="KW-0282">Flagellum</keyword>
<dbReference type="GO" id="GO:0009428">
    <property type="term" value="C:bacterial-type flagellum basal body, distal rod, P ring"/>
    <property type="evidence" value="ECO:0007669"/>
    <property type="project" value="InterPro"/>
</dbReference>
<keyword evidence="4 8" id="KW-0732">Signal</keyword>
<dbReference type="PANTHER" id="PTHR30381">
    <property type="entry name" value="FLAGELLAR P-RING PERIPLASMIC PROTEIN FLGI"/>
    <property type="match status" value="1"/>
</dbReference>
<keyword evidence="9" id="KW-0966">Cell projection</keyword>
<dbReference type="HAMAP" id="MF_00416">
    <property type="entry name" value="FlgI"/>
    <property type="match status" value="1"/>
</dbReference>
<dbReference type="PANTHER" id="PTHR30381:SF0">
    <property type="entry name" value="FLAGELLAR P-RING PROTEIN"/>
    <property type="match status" value="1"/>
</dbReference>
<evidence type="ECO:0000313" key="10">
    <source>
        <dbReference type="Proteomes" id="UP000460715"/>
    </source>
</evidence>
<dbReference type="EMBL" id="SNVJ01000023">
    <property type="protein sequence ID" value="MXP65581.1"/>
    <property type="molecule type" value="Genomic_DNA"/>
</dbReference>
<dbReference type="GO" id="GO:0030288">
    <property type="term" value="C:outer membrane-bounded periplasmic space"/>
    <property type="evidence" value="ECO:0007669"/>
    <property type="project" value="InterPro"/>
</dbReference>
<feature type="chain" id="PRO_5033184165" description="Flagellar P-ring protein" evidence="8">
    <location>
        <begin position="29"/>
        <end position="374"/>
    </location>
</feature>
<dbReference type="GO" id="GO:0005198">
    <property type="term" value="F:structural molecule activity"/>
    <property type="evidence" value="ECO:0007669"/>
    <property type="project" value="InterPro"/>
</dbReference>
<organism evidence="9 10">
    <name type="scientific">Teichococcus coralli</name>
    <dbReference type="NCBI Taxonomy" id="2545983"/>
    <lineage>
        <taxon>Bacteria</taxon>
        <taxon>Pseudomonadati</taxon>
        <taxon>Pseudomonadota</taxon>
        <taxon>Alphaproteobacteria</taxon>
        <taxon>Acetobacterales</taxon>
        <taxon>Roseomonadaceae</taxon>
        <taxon>Roseomonas</taxon>
    </lineage>
</organism>
<comment type="subunit">
    <text evidence="8">The basal body constitutes a major portion of the flagellar organelle and consists of four rings (L,P,S, and M) mounted on a central rod.</text>
</comment>
<dbReference type="OrthoDB" id="9786431at2"/>
<reference evidence="9 10" key="1">
    <citation type="submission" date="2019-03" db="EMBL/GenBank/DDBJ databases">
        <title>Roseomonas sp. a novel Roseomonas species isolated from Sea whip Gorgonian.</title>
        <authorList>
            <person name="Li F."/>
            <person name="Pan X."/>
            <person name="Huang S."/>
            <person name="Li Z."/>
            <person name="Meng B."/>
        </authorList>
    </citation>
    <scope>NUCLEOTIDE SEQUENCE [LARGE SCALE GENOMIC DNA]</scope>
    <source>
        <strain evidence="9 10">M0104</strain>
    </source>
</reference>
<dbReference type="InterPro" id="IPR001782">
    <property type="entry name" value="Flag_FlgI"/>
</dbReference>
<name>A0A845BEN4_9PROT</name>
<keyword evidence="9" id="KW-0969">Cilium</keyword>
<evidence type="ECO:0000256" key="3">
    <source>
        <dbReference type="ARBA" id="ARBA00019515"/>
    </source>
</evidence>
<evidence type="ECO:0000256" key="6">
    <source>
        <dbReference type="ARBA" id="ARBA00023143"/>
    </source>
</evidence>
<evidence type="ECO:0000256" key="1">
    <source>
        <dbReference type="ARBA" id="ARBA00002591"/>
    </source>
</evidence>
<comment type="caution">
    <text evidence="9">The sequence shown here is derived from an EMBL/GenBank/DDBJ whole genome shotgun (WGS) entry which is preliminary data.</text>
</comment>
<comment type="function">
    <text evidence="1 8">Assembles around the rod to form the L-ring and probably protects the motor/basal body from shearing forces during rotation.</text>
</comment>
<dbReference type="NCBIfam" id="NF003676">
    <property type="entry name" value="PRK05303.1"/>
    <property type="match status" value="1"/>
</dbReference>
<keyword evidence="10" id="KW-1185">Reference proteome</keyword>
<dbReference type="GO" id="GO:0071973">
    <property type="term" value="P:bacterial-type flagellum-dependent cell motility"/>
    <property type="evidence" value="ECO:0007669"/>
    <property type="project" value="InterPro"/>
</dbReference>
<dbReference type="PRINTS" id="PR01010">
    <property type="entry name" value="FLGPRINGFLGI"/>
</dbReference>
<evidence type="ECO:0000256" key="2">
    <source>
        <dbReference type="ARBA" id="ARBA00004117"/>
    </source>
</evidence>
<keyword evidence="6 8" id="KW-0975">Bacterial flagellum</keyword>
<dbReference type="RefSeq" id="WP_160938988.1">
    <property type="nucleotide sequence ID" value="NZ_SNVJ01000023.1"/>
</dbReference>
<evidence type="ECO:0000256" key="7">
    <source>
        <dbReference type="ARBA" id="ARBA00032344"/>
    </source>
</evidence>
<evidence type="ECO:0000256" key="5">
    <source>
        <dbReference type="ARBA" id="ARBA00022764"/>
    </source>
</evidence>
<keyword evidence="5" id="KW-0574">Periplasm</keyword>
<comment type="similarity">
    <text evidence="8">Belongs to the FlgI family.</text>
</comment>
<dbReference type="AlphaFoldDB" id="A0A845BEN4"/>
<protein>
    <recommendedName>
        <fullName evidence="3 8">Flagellar P-ring protein</fullName>
    </recommendedName>
    <alternativeName>
        <fullName evidence="7 8">Basal body P-ring protein</fullName>
    </alternativeName>
</protein>
<gene>
    <name evidence="8" type="primary">flgI</name>
    <name evidence="9" type="ORF">E0493_19720</name>
</gene>
<evidence type="ECO:0000313" key="9">
    <source>
        <dbReference type="EMBL" id="MXP65581.1"/>
    </source>
</evidence>
<proteinExistence type="inferred from homology"/>
<evidence type="ECO:0000256" key="4">
    <source>
        <dbReference type="ARBA" id="ARBA00022729"/>
    </source>
</evidence>
<feature type="signal peptide" evidence="8">
    <location>
        <begin position="1"/>
        <end position="28"/>
    </location>
</feature>
<comment type="subcellular location">
    <subcellularLocation>
        <location evidence="2 8">Bacterial flagellum basal body</location>
    </subcellularLocation>
</comment>
<accession>A0A845BEN4</accession>
<dbReference type="Pfam" id="PF02119">
    <property type="entry name" value="FlgI"/>
    <property type="match status" value="1"/>
</dbReference>
<evidence type="ECO:0000256" key="8">
    <source>
        <dbReference type="HAMAP-Rule" id="MF_00416"/>
    </source>
</evidence>
<dbReference type="Proteomes" id="UP000460715">
    <property type="component" value="Unassembled WGS sequence"/>
</dbReference>
<sequence precursor="true">MPRPSRAALLLAAALSFGVLLPAGAALAQVRLKDVVTIEGVRGNQLIGYGLVIGLQGTGDQLRNTPFTQQSLAAMLERMGINVADARVQTRNTAAVIVTATLPAFARQGTPIDVQVSSLGDAKSLNGGTLIVTPLMGADGEVYAVAQGPVVVGGFQAAGQAQSISSGVTTQGKVPGGGLVEREVPVNLRDFETIRLALRAPDFTTAVRIEEAINGRFGTGAATALDLGTVEMRVPPGFRDRLPNLVAQMESLTIRPETPARVVVDERTGTIVVGAQVRIDPVAITHGNLVIRVTESPIVSQPAPFSNGETTVVPRTQVEVDDQRGKRLVSLPRATTLKDVVDGLNALGLAPRDLISVLTALKAAGALHAELQFI</sequence>